<dbReference type="AlphaFoldDB" id="A0A2P6VCZ9"/>
<feature type="region of interest" description="Disordered" evidence="1">
    <location>
        <begin position="41"/>
        <end position="69"/>
    </location>
</feature>
<dbReference type="Proteomes" id="UP000239649">
    <property type="component" value="Unassembled WGS sequence"/>
</dbReference>
<gene>
    <name evidence="2" type="ORF">C2E20_4755</name>
</gene>
<name>A0A2P6VCZ9_9CHLO</name>
<organism evidence="2 3">
    <name type="scientific">Micractinium conductrix</name>
    <dbReference type="NCBI Taxonomy" id="554055"/>
    <lineage>
        <taxon>Eukaryota</taxon>
        <taxon>Viridiplantae</taxon>
        <taxon>Chlorophyta</taxon>
        <taxon>core chlorophytes</taxon>
        <taxon>Trebouxiophyceae</taxon>
        <taxon>Chlorellales</taxon>
        <taxon>Chlorellaceae</taxon>
        <taxon>Chlorella clade</taxon>
        <taxon>Micractinium</taxon>
    </lineage>
</organism>
<evidence type="ECO:0000313" key="3">
    <source>
        <dbReference type="Proteomes" id="UP000239649"/>
    </source>
</evidence>
<evidence type="ECO:0000313" key="2">
    <source>
        <dbReference type="EMBL" id="PSC71980.1"/>
    </source>
</evidence>
<keyword evidence="3" id="KW-1185">Reference proteome</keyword>
<dbReference type="EMBL" id="LHPF02000012">
    <property type="protein sequence ID" value="PSC71980.1"/>
    <property type="molecule type" value="Genomic_DNA"/>
</dbReference>
<comment type="caution">
    <text evidence="2">The sequence shown here is derived from an EMBL/GenBank/DDBJ whole genome shotgun (WGS) entry which is preliminary data.</text>
</comment>
<proteinExistence type="predicted"/>
<reference evidence="2 3" key="1">
    <citation type="journal article" date="2018" name="Plant J.">
        <title>Genome sequences of Chlorella sorokiniana UTEX 1602 and Micractinium conductrix SAG 241.80: implications to maltose excretion by a green alga.</title>
        <authorList>
            <person name="Arriola M.B."/>
            <person name="Velmurugan N."/>
            <person name="Zhang Y."/>
            <person name="Plunkett M.H."/>
            <person name="Hondzo H."/>
            <person name="Barney B.M."/>
        </authorList>
    </citation>
    <scope>NUCLEOTIDE SEQUENCE [LARGE SCALE GENOMIC DNA]</scope>
    <source>
        <strain evidence="2 3">SAG 241.80</strain>
    </source>
</reference>
<protein>
    <submittedName>
        <fullName evidence="2">Iron transporter</fullName>
    </submittedName>
</protein>
<accession>A0A2P6VCZ9</accession>
<sequence length="152" mass="15392">MAASPCCAPGSAQHHAASQLRHARQQLRVAALHCIRRRPVRVAAGDPGAPQQPGSQDGPTARSPPPQLGRASQWERFAGFVAAGDAKEAWLSISATVLQVTLPAALLAAALHDAAWGAAPPPAVAAAEAAAYGGAAVAAASEVWKVLEGFQG</sequence>
<evidence type="ECO:0000256" key="1">
    <source>
        <dbReference type="SAM" id="MobiDB-lite"/>
    </source>
</evidence>